<feature type="non-terminal residue" evidence="1">
    <location>
        <position position="1"/>
    </location>
</feature>
<gene>
    <name evidence="1" type="ORF">Ccrd_023590</name>
</gene>
<protein>
    <submittedName>
        <fullName evidence="1">Uncharacterized protein</fullName>
    </submittedName>
</protein>
<name>A0A103XWI3_CYNCS</name>
<sequence length="86" mass="9939">MIIEQLHAQRVVLVNQNLQGFMSTTSIILANAFDNEKLLSAMETLKHGEAVDIPKYNFRSYKNNVSRRKGLKFYHIQRAYKSAPLQ</sequence>
<comment type="caution">
    <text evidence="1">The sequence shown here is derived from an EMBL/GenBank/DDBJ whole genome shotgun (WGS) entry which is preliminary data.</text>
</comment>
<dbReference type="Gramene" id="KVH98195">
    <property type="protein sequence ID" value="KVH98195"/>
    <property type="gene ID" value="Ccrd_023590"/>
</dbReference>
<organism evidence="1 2">
    <name type="scientific">Cynara cardunculus var. scolymus</name>
    <name type="common">Globe artichoke</name>
    <name type="synonym">Cynara scolymus</name>
    <dbReference type="NCBI Taxonomy" id="59895"/>
    <lineage>
        <taxon>Eukaryota</taxon>
        <taxon>Viridiplantae</taxon>
        <taxon>Streptophyta</taxon>
        <taxon>Embryophyta</taxon>
        <taxon>Tracheophyta</taxon>
        <taxon>Spermatophyta</taxon>
        <taxon>Magnoliopsida</taxon>
        <taxon>eudicotyledons</taxon>
        <taxon>Gunneridae</taxon>
        <taxon>Pentapetalae</taxon>
        <taxon>asterids</taxon>
        <taxon>campanulids</taxon>
        <taxon>Asterales</taxon>
        <taxon>Asteraceae</taxon>
        <taxon>Carduoideae</taxon>
        <taxon>Cardueae</taxon>
        <taxon>Carduinae</taxon>
        <taxon>Cynara</taxon>
    </lineage>
</organism>
<dbReference type="EMBL" id="LEKV01003806">
    <property type="protein sequence ID" value="KVH98195.1"/>
    <property type="molecule type" value="Genomic_DNA"/>
</dbReference>
<evidence type="ECO:0000313" key="2">
    <source>
        <dbReference type="Proteomes" id="UP000243975"/>
    </source>
</evidence>
<keyword evidence="2" id="KW-1185">Reference proteome</keyword>
<accession>A0A103XWI3</accession>
<dbReference type="AlphaFoldDB" id="A0A103XWI3"/>
<reference evidence="1 2" key="1">
    <citation type="journal article" date="2016" name="Sci. Rep.">
        <title>The genome sequence of the outbreeding globe artichoke constructed de novo incorporating a phase-aware low-pass sequencing strategy of F1 progeny.</title>
        <authorList>
            <person name="Scaglione D."/>
            <person name="Reyes-Chin-Wo S."/>
            <person name="Acquadro A."/>
            <person name="Froenicke L."/>
            <person name="Portis E."/>
            <person name="Beitel C."/>
            <person name="Tirone M."/>
            <person name="Mauro R."/>
            <person name="Lo Monaco A."/>
            <person name="Mauromicale G."/>
            <person name="Faccioli P."/>
            <person name="Cattivelli L."/>
            <person name="Rieseberg L."/>
            <person name="Michelmore R."/>
            <person name="Lanteri S."/>
        </authorList>
    </citation>
    <scope>NUCLEOTIDE SEQUENCE [LARGE SCALE GENOMIC DNA]</scope>
    <source>
        <strain evidence="1">2C</strain>
    </source>
</reference>
<evidence type="ECO:0000313" key="1">
    <source>
        <dbReference type="EMBL" id="KVH98195.1"/>
    </source>
</evidence>
<dbReference type="STRING" id="59895.A0A103XWI3"/>
<dbReference type="Proteomes" id="UP000243975">
    <property type="component" value="Unassembled WGS sequence"/>
</dbReference>
<proteinExistence type="predicted"/>